<dbReference type="InterPro" id="IPR013737">
    <property type="entry name" value="Bac_rhamnosid_N"/>
</dbReference>
<evidence type="ECO:0000259" key="5">
    <source>
        <dbReference type="Pfam" id="PF08531"/>
    </source>
</evidence>
<dbReference type="Pfam" id="PF17390">
    <property type="entry name" value="Bac_rhamnosid_C"/>
    <property type="match status" value="1"/>
</dbReference>
<reference evidence="8" key="1">
    <citation type="submission" date="2023-11" db="EMBL/GenBank/DDBJ databases">
        <title>Scandinavium wanjuensis sp. nov., isolated from lettuce South Korea.</title>
        <authorList>
            <person name="Park J."/>
            <person name="Park S."/>
            <person name="Oh K.K."/>
            <person name="Cho G.S."/>
            <person name="Franz C.M.A.P."/>
        </authorList>
    </citation>
    <scope>NUCLEOTIDE SEQUENCE</scope>
    <source>
        <strain evidence="8">V105_12</strain>
    </source>
</reference>
<dbReference type="Gene3D" id="2.60.40.10">
    <property type="entry name" value="Immunoglobulins"/>
    <property type="match status" value="1"/>
</dbReference>
<feature type="domain" description="Alpha-L-rhamnosidase C-terminal" evidence="7">
    <location>
        <begin position="783"/>
        <end position="854"/>
    </location>
</feature>
<dbReference type="Pfam" id="PF08531">
    <property type="entry name" value="Bac_rhamnosid_N"/>
    <property type="match status" value="1"/>
</dbReference>
<evidence type="ECO:0000259" key="6">
    <source>
        <dbReference type="Pfam" id="PF17389"/>
    </source>
</evidence>
<dbReference type="SUPFAM" id="SSF48208">
    <property type="entry name" value="Six-hairpin glycosidases"/>
    <property type="match status" value="1"/>
</dbReference>
<dbReference type="Gene3D" id="2.60.420.10">
    <property type="entry name" value="Maltose phosphorylase, domain 3"/>
    <property type="match status" value="1"/>
</dbReference>
<dbReference type="Pfam" id="PF05592">
    <property type="entry name" value="Bac_rhamnosid"/>
    <property type="match status" value="1"/>
</dbReference>
<evidence type="ECO:0000256" key="3">
    <source>
        <dbReference type="ARBA" id="ARBA00022801"/>
    </source>
</evidence>
<dbReference type="InterPro" id="IPR012341">
    <property type="entry name" value="6hp_glycosidase-like_sf"/>
</dbReference>
<evidence type="ECO:0000313" key="9">
    <source>
        <dbReference type="Proteomes" id="UP001282336"/>
    </source>
</evidence>
<dbReference type="GO" id="GO:0005975">
    <property type="term" value="P:carbohydrate metabolic process"/>
    <property type="evidence" value="ECO:0007669"/>
    <property type="project" value="InterPro"/>
</dbReference>
<dbReference type="PANTHER" id="PTHR33307:SF6">
    <property type="entry name" value="ALPHA-RHAMNOSIDASE (EUROFUNG)-RELATED"/>
    <property type="match status" value="1"/>
</dbReference>
<evidence type="ECO:0000256" key="1">
    <source>
        <dbReference type="ARBA" id="ARBA00001445"/>
    </source>
</evidence>
<dbReference type="Gene3D" id="1.50.10.10">
    <property type="match status" value="1"/>
</dbReference>
<dbReference type="Gene3D" id="2.60.120.260">
    <property type="entry name" value="Galactose-binding domain-like"/>
    <property type="match status" value="2"/>
</dbReference>
<dbReference type="AlphaFoldDB" id="A0AAJ2RZ93"/>
<feature type="domain" description="Alpha-L-rhamnosidase concanavalin-like" evidence="4">
    <location>
        <begin position="323"/>
        <end position="422"/>
    </location>
</feature>
<sequence length="893" mass="100142">MLSVSQIMLNGEPCLMGVDALPLVGWKIESDNHNVLQRAWHLQCSTRADFSSLIFDSGEVVSEQSNNIELGDAVLSPSTRYYLRVRVTDNYGERSAWSPSAAFVTGMLGTPWQGAFISAESPSDKAESKVTLLRKAFALSPHKAITAAWVHATALGIYQLFLNGERVGNDELTPGWTSYRHHLLYQTYDVTGLLAQGENVIGAELGAGWFKGDMGFARHRNYYGEQTALLCQLVVQYEDGTQQVLASDNSWRGSDSACAFAEIYDGERFDARRVQQGWNRPGFNEASWRAVNRVDWDKHTLTAQGAGTVQQIERLPATALIVTPQGDKVLDFGQNMSGWVEFRLRGQAGDKVVLRHFETLDANGNVYLNNLRTAQQTIEYHLSGEGEEVWHPRFSWQGFRYVKVEAFPGELSLNHFSAIVIHSAMAPTGQFSCSNPDLNQLHHNILWGLKSNFVDVPTDCPQRDERLGWTGDAQIFCRTASYLMQTQTFFAKWLADLKYDQTPEGGVPHVIPDILTGHCDQDKFLAQGGTHSATGWADAAVVNPWTMYLMYGDKRVLENQYASMKSWVDFMQAHADNDIWRYKLQFGDWVALDAEEGNYFGATPEDLICTAWYAHSTLLLAKTAQVLGHTEDYDYYHALQARIVARFRERFFTADGEMTARTQTAHILALCFNLVPDIWRERTVDTLVELLHEHGGHLVTGFLGTPYFCHALSQNQHPKEAWALLLKEDFPSWLYQVKAGATTVWEHWDGIKPDGSMWSPDMNSFNHYAYGAVGEWLYRSVAGIEADETAPGFKHVVITPLPGGGLSWMNARYRSIYGDIAVKWQAQQGRVVLTFSIPANTTATVKLPGAKEVIACGELKFVCVGEQWSARCGSGEYRIEYLPDESVDLTYTD</sequence>
<gene>
    <name evidence="8" type="ORF">SIL20_08280</name>
</gene>
<accession>A0AAJ2RZ93</accession>
<evidence type="ECO:0000256" key="2">
    <source>
        <dbReference type="ARBA" id="ARBA00012652"/>
    </source>
</evidence>
<dbReference type="EMBL" id="JAWXRC010000023">
    <property type="protein sequence ID" value="MDX6031501.1"/>
    <property type="molecule type" value="Genomic_DNA"/>
</dbReference>
<feature type="domain" description="Bacterial alpha-L-rhamnosidase N-terminal" evidence="5">
    <location>
        <begin position="143"/>
        <end position="311"/>
    </location>
</feature>
<comment type="catalytic activity">
    <reaction evidence="1">
        <text>Hydrolysis of terminal non-reducing alpha-L-rhamnose residues in alpha-L-rhamnosides.</text>
        <dbReference type="EC" id="3.2.1.40"/>
    </reaction>
</comment>
<keyword evidence="3 8" id="KW-0378">Hydrolase</keyword>
<dbReference type="Proteomes" id="UP001282336">
    <property type="component" value="Unassembled WGS sequence"/>
</dbReference>
<dbReference type="InterPro" id="IPR008928">
    <property type="entry name" value="6-hairpin_glycosidase_sf"/>
</dbReference>
<dbReference type="PIRSF" id="PIRSF010631">
    <property type="entry name" value="A-rhamnsds"/>
    <property type="match status" value="1"/>
</dbReference>
<dbReference type="Pfam" id="PF17389">
    <property type="entry name" value="Bac_rhamnosid6H"/>
    <property type="match status" value="1"/>
</dbReference>
<dbReference type="InterPro" id="IPR016007">
    <property type="entry name" value="Alpha_rhamnosid"/>
</dbReference>
<evidence type="ECO:0000313" key="8">
    <source>
        <dbReference type="EMBL" id="MDX6031501.1"/>
    </source>
</evidence>
<dbReference type="PANTHER" id="PTHR33307">
    <property type="entry name" value="ALPHA-RHAMNOSIDASE (EUROFUNG)"/>
    <property type="match status" value="1"/>
</dbReference>
<proteinExistence type="predicted"/>
<organism evidence="8 9">
    <name type="scientific">Scandinavium lactucae</name>
    <dbReference type="NCBI Taxonomy" id="3095028"/>
    <lineage>
        <taxon>Bacteria</taxon>
        <taxon>Pseudomonadati</taxon>
        <taxon>Pseudomonadota</taxon>
        <taxon>Gammaproteobacteria</taxon>
        <taxon>Enterobacterales</taxon>
        <taxon>Enterobacteriaceae</taxon>
        <taxon>Scandinavium</taxon>
    </lineage>
</organism>
<evidence type="ECO:0000259" key="7">
    <source>
        <dbReference type="Pfam" id="PF17390"/>
    </source>
</evidence>
<dbReference type="RefSeq" id="WP_319628071.1">
    <property type="nucleotide sequence ID" value="NZ_JAWXRB010000031.1"/>
</dbReference>
<dbReference type="InterPro" id="IPR035398">
    <property type="entry name" value="Bac_rhamnosid_C"/>
</dbReference>
<dbReference type="InterPro" id="IPR035396">
    <property type="entry name" value="Bac_rhamnosid6H"/>
</dbReference>
<feature type="domain" description="Alpha-L-rhamnosidase six-hairpin glycosidase" evidence="6">
    <location>
        <begin position="428"/>
        <end position="781"/>
    </location>
</feature>
<dbReference type="GO" id="GO:0030596">
    <property type="term" value="F:alpha-L-rhamnosidase activity"/>
    <property type="evidence" value="ECO:0007669"/>
    <property type="project" value="UniProtKB-EC"/>
</dbReference>
<evidence type="ECO:0000259" key="4">
    <source>
        <dbReference type="Pfam" id="PF05592"/>
    </source>
</evidence>
<dbReference type="InterPro" id="IPR008902">
    <property type="entry name" value="Rhamnosid_concanavalin"/>
</dbReference>
<comment type="caution">
    <text evidence="8">The sequence shown here is derived from an EMBL/GenBank/DDBJ whole genome shotgun (WGS) entry which is preliminary data.</text>
</comment>
<dbReference type="InterPro" id="IPR013783">
    <property type="entry name" value="Ig-like_fold"/>
</dbReference>
<name>A0AAJ2RZ93_9ENTR</name>
<protein>
    <recommendedName>
        <fullName evidence="2">alpha-L-rhamnosidase</fullName>
        <ecNumber evidence="2">3.2.1.40</ecNumber>
    </recommendedName>
</protein>
<dbReference type="EC" id="3.2.1.40" evidence="2"/>
<dbReference type="Pfam" id="PF25788">
    <property type="entry name" value="Ig_Rha78A_N"/>
    <property type="match status" value="1"/>
</dbReference>